<name>A0ABN7IRV5_9BASI</name>
<keyword evidence="2" id="KW-1185">Reference proteome</keyword>
<dbReference type="Proteomes" id="UP000836402">
    <property type="component" value="Unassembled WGS sequence"/>
</dbReference>
<evidence type="ECO:0000313" key="2">
    <source>
        <dbReference type="Proteomes" id="UP000836402"/>
    </source>
</evidence>
<dbReference type="EMBL" id="CAJHJG010002632">
    <property type="protein sequence ID" value="CAD6921636.1"/>
    <property type="molecule type" value="Genomic_DNA"/>
</dbReference>
<protein>
    <submittedName>
        <fullName evidence="1">Uncharacterized protein</fullName>
    </submittedName>
</protein>
<comment type="caution">
    <text evidence="1">The sequence shown here is derived from an EMBL/GenBank/DDBJ whole genome shotgun (WGS) entry which is preliminary data.</text>
</comment>
<sequence length="94" mass="10895">MSIAKPQPCYLREDNNGNELPDLTFSFMTGYGGLCHPNLLPSPWPLTKGYHRFKMEDKYLPEKLAWKTLRHIFISKKIPEADAGPQPSEQRLHR</sequence>
<organism evidence="1 2">
    <name type="scientific">Tilletia caries</name>
    <name type="common">wheat bunt fungus</name>
    <dbReference type="NCBI Taxonomy" id="13290"/>
    <lineage>
        <taxon>Eukaryota</taxon>
        <taxon>Fungi</taxon>
        <taxon>Dikarya</taxon>
        <taxon>Basidiomycota</taxon>
        <taxon>Ustilaginomycotina</taxon>
        <taxon>Exobasidiomycetes</taxon>
        <taxon>Tilletiales</taxon>
        <taxon>Tilletiaceae</taxon>
        <taxon>Tilletia</taxon>
    </lineage>
</organism>
<gene>
    <name evidence="1" type="ORF">JKIAZH3_G879</name>
</gene>
<evidence type="ECO:0000313" key="1">
    <source>
        <dbReference type="EMBL" id="CAD6921636.1"/>
    </source>
</evidence>
<accession>A0ABN7IRV5</accession>
<reference evidence="1" key="1">
    <citation type="submission" date="2020-10" db="EMBL/GenBank/DDBJ databases">
        <authorList>
            <person name="Sedaghatjoo S."/>
        </authorList>
    </citation>
    <scope>NUCLEOTIDE SEQUENCE</scope>
    <source>
        <strain evidence="1">AZH3</strain>
    </source>
</reference>
<proteinExistence type="predicted"/>